<feature type="compositionally biased region" description="Basic and acidic residues" evidence="11">
    <location>
        <begin position="742"/>
        <end position="754"/>
    </location>
</feature>
<feature type="region of interest" description="Disordered" evidence="11">
    <location>
        <begin position="299"/>
        <end position="347"/>
    </location>
</feature>
<feature type="binding site" evidence="10">
    <location>
        <position position="54"/>
    </location>
    <ligand>
        <name>ATP</name>
        <dbReference type="ChEBI" id="CHEBI:30616"/>
    </ligand>
</feature>
<dbReference type="EC" id="2.7.11.1" evidence="2"/>
<organism evidence="14 15">
    <name type="scientific">Chinchilla lanigera</name>
    <name type="common">Long-tailed chinchilla</name>
    <name type="synonym">Chinchilla villidera</name>
    <dbReference type="NCBI Taxonomy" id="34839"/>
    <lineage>
        <taxon>Eukaryota</taxon>
        <taxon>Metazoa</taxon>
        <taxon>Chordata</taxon>
        <taxon>Craniata</taxon>
        <taxon>Vertebrata</taxon>
        <taxon>Euteleostomi</taxon>
        <taxon>Mammalia</taxon>
        <taxon>Eutheria</taxon>
        <taxon>Euarchontoglires</taxon>
        <taxon>Glires</taxon>
        <taxon>Rodentia</taxon>
        <taxon>Hystricomorpha</taxon>
        <taxon>Chinchillidae</taxon>
        <taxon>Chinchilla</taxon>
    </lineage>
</organism>
<dbReference type="CDD" id="cd06636">
    <property type="entry name" value="STKc_MAP4K4_6_N"/>
    <property type="match status" value="1"/>
</dbReference>
<evidence type="ECO:0000256" key="10">
    <source>
        <dbReference type="PROSITE-ProRule" id="PRU10141"/>
    </source>
</evidence>
<evidence type="ECO:0000256" key="5">
    <source>
        <dbReference type="ARBA" id="ARBA00022741"/>
    </source>
</evidence>
<gene>
    <name evidence="14" type="primary">MINK1</name>
</gene>
<feature type="compositionally biased region" description="Acidic residues" evidence="11">
    <location>
        <begin position="317"/>
        <end position="333"/>
    </location>
</feature>
<keyword evidence="3" id="KW-0723">Serine/threonine-protein kinase</keyword>
<feature type="compositionally biased region" description="Low complexity" evidence="11">
    <location>
        <begin position="480"/>
        <end position="501"/>
    </location>
</feature>
<feature type="compositionally biased region" description="Polar residues" evidence="11">
    <location>
        <begin position="536"/>
        <end position="551"/>
    </location>
</feature>
<feature type="compositionally biased region" description="Polar residues" evidence="11">
    <location>
        <begin position="676"/>
        <end position="688"/>
    </location>
</feature>
<evidence type="ECO:0000256" key="2">
    <source>
        <dbReference type="ARBA" id="ARBA00012513"/>
    </source>
</evidence>
<dbReference type="Ensembl" id="ENSCLAT00000014707.1">
    <property type="protein sequence ID" value="ENSCLAP00000014549.1"/>
    <property type="gene ID" value="ENSCLAG00000010046.1"/>
</dbReference>
<reference evidence="14" key="1">
    <citation type="submission" date="2025-08" db="UniProtKB">
        <authorList>
            <consortium name="Ensembl"/>
        </authorList>
    </citation>
    <scope>IDENTIFICATION</scope>
</reference>
<dbReference type="InterPro" id="IPR000719">
    <property type="entry name" value="Prot_kinase_dom"/>
</dbReference>
<evidence type="ECO:0000256" key="8">
    <source>
        <dbReference type="ARBA" id="ARBA00047899"/>
    </source>
</evidence>
<dbReference type="InterPro" id="IPR051700">
    <property type="entry name" value="STE20_Ser-Thr_kinase"/>
</dbReference>
<feature type="compositionally biased region" description="Basic and acidic residues" evidence="11">
    <location>
        <begin position="396"/>
        <end position="466"/>
    </location>
</feature>
<dbReference type="PROSITE" id="PS00108">
    <property type="entry name" value="PROTEIN_KINASE_ST"/>
    <property type="match status" value="1"/>
</dbReference>
<dbReference type="FunFam" id="1.10.510.10:FF:000003">
    <property type="entry name" value="TRAF2 and NCK-interacting protein kinase isoform 4"/>
    <property type="match status" value="1"/>
</dbReference>
<dbReference type="Gene3D" id="1.10.510.10">
    <property type="entry name" value="Transferase(Phosphotransferase) domain 1"/>
    <property type="match status" value="1"/>
</dbReference>
<feature type="compositionally biased region" description="Polar residues" evidence="11">
    <location>
        <begin position="604"/>
        <end position="614"/>
    </location>
</feature>
<dbReference type="SUPFAM" id="SSF56112">
    <property type="entry name" value="Protein kinase-like (PK-like)"/>
    <property type="match status" value="1"/>
</dbReference>
<evidence type="ECO:0000313" key="14">
    <source>
        <dbReference type="Ensembl" id="ENSCLAP00000014549.1"/>
    </source>
</evidence>
<comment type="similarity">
    <text evidence="1">Belongs to the protein kinase superfamily. STE Ser/Thr protein kinase family. STE20 subfamily.</text>
</comment>
<dbReference type="CTD" id="50488"/>
<dbReference type="InterPro" id="IPR008271">
    <property type="entry name" value="Ser/Thr_kinase_AS"/>
</dbReference>
<dbReference type="SMART" id="SM00220">
    <property type="entry name" value="S_TKc"/>
    <property type="match status" value="1"/>
</dbReference>
<dbReference type="RefSeq" id="XP_005399662.1">
    <property type="nucleotide sequence ID" value="XM_005399605.2"/>
</dbReference>
<dbReference type="SMART" id="SM00036">
    <property type="entry name" value="CNH"/>
    <property type="match status" value="1"/>
</dbReference>
<feature type="domain" description="CNH" evidence="13">
    <location>
        <begin position="1026"/>
        <end position="1313"/>
    </location>
</feature>
<dbReference type="PROSITE" id="PS00107">
    <property type="entry name" value="PROTEIN_KINASE_ATP"/>
    <property type="match status" value="1"/>
</dbReference>
<dbReference type="PANTHER" id="PTHR47096:SF1">
    <property type="entry name" value="MISSHAPEN LIKE KINASE 1"/>
    <property type="match status" value="1"/>
</dbReference>
<feature type="compositionally biased region" description="Polar residues" evidence="11">
    <location>
        <begin position="922"/>
        <end position="936"/>
    </location>
</feature>
<evidence type="ECO:0000259" key="12">
    <source>
        <dbReference type="PROSITE" id="PS50011"/>
    </source>
</evidence>
<feature type="compositionally biased region" description="Pro residues" evidence="11">
    <location>
        <begin position="722"/>
        <end position="735"/>
    </location>
</feature>
<name>A0A8C2VGP7_CHILA</name>
<dbReference type="Pfam" id="PF00780">
    <property type="entry name" value="CNH"/>
    <property type="match status" value="1"/>
</dbReference>
<dbReference type="GeneID" id="102017212"/>
<accession>A0A8C2VGP7</accession>
<comment type="catalytic activity">
    <reaction evidence="8">
        <text>L-threonyl-[protein] + ATP = O-phospho-L-threonyl-[protein] + ADP + H(+)</text>
        <dbReference type="Rhea" id="RHEA:46608"/>
        <dbReference type="Rhea" id="RHEA-COMP:11060"/>
        <dbReference type="Rhea" id="RHEA-COMP:11605"/>
        <dbReference type="ChEBI" id="CHEBI:15378"/>
        <dbReference type="ChEBI" id="CHEBI:30013"/>
        <dbReference type="ChEBI" id="CHEBI:30616"/>
        <dbReference type="ChEBI" id="CHEBI:61977"/>
        <dbReference type="ChEBI" id="CHEBI:456216"/>
        <dbReference type="EC" id="2.7.11.1"/>
    </reaction>
</comment>
<evidence type="ECO:0000256" key="9">
    <source>
        <dbReference type="ARBA" id="ARBA00048679"/>
    </source>
</evidence>
<evidence type="ECO:0000256" key="7">
    <source>
        <dbReference type="ARBA" id="ARBA00022840"/>
    </source>
</evidence>
<dbReference type="PROSITE" id="PS50219">
    <property type="entry name" value="CNH"/>
    <property type="match status" value="1"/>
</dbReference>
<dbReference type="Pfam" id="PF00069">
    <property type="entry name" value="Pkinase"/>
    <property type="match status" value="1"/>
</dbReference>
<dbReference type="Gene3D" id="3.30.200.20">
    <property type="entry name" value="Phosphorylase Kinase, domain 1"/>
    <property type="match status" value="1"/>
</dbReference>
<feature type="compositionally biased region" description="Basic and acidic residues" evidence="11">
    <location>
        <begin position="524"/>
        <end position="534"/>
    </location>
</feature>
<feature type="region of interest" description="Disordered" evidence="11">
    <location>
        <begin position="909"/>
        <end position="950"/>
    </location>
</feature>
<dbReference type="InterPro" id="IPR001180">
    <property type="entry name" value="CNH_dom"/>
</dbReference>
<keyword evidence="6" id="KW-0418">Kinase</keyword>
<dbReference type="PROSITE" id="PS50011">
    <property type="entry name" value="PROTEIN_KINASE_DOM"/>
    <property type="match status" value="1"/>
</dbReference>
<keyword evidence="7 10" id="KW-0067">ATP-binding</keyword>
<dbReference type="OrthoDB" id="8957712at2759"/>
<evidence type="ECO:0000256" key="6">
    <source>
        <dbReference type="ARBA" id="ARBA00022777"/>
    </source>
</evidence>
<feature type="compositionally biased region" description="Acidic residues" evidence="11">
    <location>
        <begin position="835"/>
        <end position="851"/>
    </location>
</feature>
<feature type="domain" description="Protein kinase" evidence="12">
    <location>
        <begin position="25"/>
        <end position="289"/>
    </location>
</feature>
<dbReference type="Proteomes" id="UP000694398">
    <property type="component" value="Unassembled WGS sequence"/>
</dbReference>
<dbReference type="GO" id="GO:0005524">
    <property type="term" value="F:ATP binding"/>
    <property type="evidence" value="ECO:0007669"/>
    <property type="project" value="UniProtKB-UniRule"/>
</dbReference>
<dbReference type="GeneTree" id="ENSGT00950000183196"/>
<evidence type="ECO:0000256" key="3">
    <source>
        <dbReference type="ARBA" id="ARBA00022527"/>
    </source>
</evidence>
<sequence>MGDPAPARSLDDIDLSALRDPAGIFELVEVVGNGTYGQVYKGRHVKTGQLAAIKVMDVTEDEEEEIKQEINMLKKYSHHRNIATYYGAFIKKSPPGNDDQLWLVMEFCGAGSVTDLVKNTKGNALKEDCIAYICREILRGLAHLHAHKVIHRDIKGQNVLLTENAEVKLVDFGVSAQLDRTVGRRNTFIGTPYWMAPEVIACDENPDATYDYRSDIWSLGITAIEMAEGAPPLCDMHPMRALFLIPRNPPPRLKSKKWSKKFIDFIDTCLIKTYLSRPPTEQLLKFPFIRDQPTERQVRIQLKDHIDRSRKKRGEKEETEYEYSGSEEEDDSHGEEGEPSSIMNVPGESTLRREFLRLQQENKSNSEALKQQQQLQQQQQRDPEAHIKHLLHQRQRRIEEQKEERRRVEEQQRREREQRKLQEKEQQRRLEDIQALRREEERRQAEREQEYKRKQLEEQRQSERLQRQLQQEHAYLKSLQQQQQQQQLQKQQQQQQQQQQQILPGDRKPLYHYGRGINPADKPAWAREVEERTRMNKQQNSPLAKTKPSSTGPEPPIPQASPGPPGPLSQTPPMQRPVEPQEGPHKSLVAHRVPLKPYAAPVPRSQSLQDQPTRNLAAFPASHDPDPAIPTPTATPSARGPVIRQNSDPTSEGPGPSPNPPAWVRSDNEAPPKVPQRTSSIATALNTSGAGGSRPAQAVRARPRSNSAWQIYLQRRAERGTPKPPGPPAQPPGPPNASSNPDLRRSDSGWERSDSILPASHGHLPQAGSLERNRNRVGASTKLDSSPVLSGNKAKSDDHRSRPGRPADFVLLKERTLDEAPRPPKKAMDYSSSSEEVESSEDDEEEGDGEPSEGSRDTPGGRSDGDTDSVSTMVVHDVEEIPGTQPPYGGGTMVVQRTPEEERSLLHADSNGYTNLPDVVQPSHSPTENSKGQSPPSKDGGSDYQSRGLVKAPGKSSFTMFVDLGIYQPGGSGDTIPITALVGGEGTRLDQLQYDVRKGSVVNVNPTNTRAHSETPEIRKYKKRFNSEILCAALWGVNLLVGTENGLMLLDRSGQGKVYGLIGRRRFQQMDVLEGLNLLITISGKRNKLRVYYLSWLRNKILHNDPEVEKKQGWTTVGDMEGCGHYRVVKYERIKFLVIALKNSVEVYAWAPKPYHKFMAFKSFADLPHRPLLVDLTVEEGQRLKVIYGSSAGFHAVDVDSGNSYDIYIPVHIQSQITPHAIIFLPNTDGMEMLLCYEDEGVYVNTYGRIIKDVVLQWGEMPTSVAYICSNQIMGWGEKAIEIRSVETGHLDGVFMHKRAQRLKFLCERNDKVFFASVRSGGSSQVYFMTLNRNCIMNW</sequence>
<dbReference type="GO" id="GO:0005829">
    <property type="term" value="C:cytosol"/>
    <property type="evidence" value="ECO:0007669"/>
    <property type="project" value="TreeGrafter"/>
</dbReference>
<keyword evidence="15" id="KW-1185">Reference proteome</keyword>
<comment type="catalytic activity">
    <reaction evidence="9">
        <text>L-seryl-[protein] + ATP = O-phospho-L-seryl-[protein] + ADP + H(+)</text>
        <dbReference type="Rhea" id="RHEA:17989"/>
        <dbReference type="Rhea" id="RHEA-COMP:9863"/>
        <dbReference type="Rhea" id="RHEA-COMP:11604"/>
        <dbReference type="ChEBI" id="CHEBI:15378"/>
        <dbReference type="ChEBI" id="CHEBI:29999"/>
        <dbReference type="ChEBI" id="CHEBI:30616"/>
        <dbReference type="ChEBI" id="CHEBI:83421"/>
        <dbReference type="ChEBI" id="CHEBI:456216"/>
        <dbReference type="EC" id="2.7.11.1"/>
    </reaction>
</comment>
<dbReference type="InterPro" id="IPR017441">
    <property type="entry name" value="Protein_kinase_ATP_BS"/>
</dbReference>
<keyword evidence="4" id="KW-0808">Transferase</keyword>
<dbReference type="GO" id="GO:0004674">
    <property type="term" value="F:protein serine/threonine kinase activity"/>
    <property type="evidence" value="ECO:0007669"/>
    <property type="project" value="UniProtKB-KW"/>
</dbReference>
<keyword evidence="5 10" id="KW-0547">Nucleotide-binding</keyword>
<reference evidence="14" key="2">
    <citation type="submission" date="2025-09" db="UniProtKB">
        <authorList>
            <consortium name="Ensembl"/>
        </authorList>
    </citation>
    <scope>IDENTIFICATION</scope>
</reference>
<proteinExistence type="inferred from homology"/>
<evidence type="ECO:0000259" key="13">
    <source>
        <dbReference type="PROSITE" id="PS50219"/>
    </source>
</evidence>
<evidence type="ECO:0000313" key="15">
    <source>
        <dbReference type="Proteomes" id="UP000694398"/>
    </source>
</evidence>
<dbReference type="PANTHER" id="PTHR47096">
    <property type="entry name" value="MISSHAPEN LIKE KINASE 1"/>
    <property type="match status" value="1"/>
</dbReference>
<protein>
    <recommendedName>
        <fullName evidence="2">non-specific serine/threonine protein kinase</fullName>
        <ecNumber evidence="2">2.7.11.1</ecNumber>
    </recommendedName>
</protein>
<dbReference type="InterPro" id="IPR011009">
    <property type="entry name" value="Kinase-like_dom_sf"/>
</dbReference>
<feature type="region of interest" description="Disordered" evidence="11">
    <location>
        <begin position="395"/>
        <end position="894"/>
    </location>
</feature>
<feature type="compositionally biased region" description="Pro residues" evidence="11">
    <location>
        <begin position="553"/>
        <end position="567"/>
    </location>
</feature>
<feature type="compositionally biased region" description="Low complexity" evidence="11">
    <location>
        <begin position="371"/>
        <end position="380"/>
    </location>
</feature>
<evidence type="ECO:0000256" key="4">
    <source>
        <dbReference type="ARBA" id="ARBA00022679"/>
    </source>
</evidence>
<evidence type="ECO:0000256" key="11">
    <source>
        <dbReference type="SAM" id="MobiDB-lite"/>
    </source>
</evidence>
<feature type="region of interest" description="Disordered" evidence="11">
    <location>
        <begin position="363"/>
        <end position="383"/>
    </location>
</feature>
<feature type="compositionally biased region" description="Basic and acidic residues" evidence="11">
    <location>
        <begin position="811"/>
        <end position="828"/>
    </location>
</feature>
<evidence type="ECO:0000256" key="1">
    <source>
        <dbReference type="ARBA" id="ARBA00008874"/>
    </source>
</evidence>
<dbReference type="FunFam" id="3.30.200.20:FF:000006">
    <property type="entry name" value="TRAF2 and NCK-interacting protein kinase isoform 4"/>
    <property type="match status" value="1"/>
</dbReference>